<dbReference type="EMBL" id="CP083239">
    <property type="protein sequence ID" value="UOK70385.1"/>
    <property type="molecule type" value="Genomic_DNA"/>
</dbReference>
<evidence type="ECO:0000313" key="2">
    <source>
        <dbReference type="Proteomes" id="UP000831684"/>
    </source>
</evidence>
<organism evidence="1 2">
    <name type="scientific">Ancylobacter polymorphus</name>
    <dbReference type="NCBI Taxonomy" id="223390"/>
    <lineage>
        <taxon>Bacteria</taxon>
        <taxon>Pseudomonadati</taxon>
        <taxon>Pseudomonadota</taxon>
        <taxon>Alphaproteobacteria</taxon>
        <taxon>Hyphomicrobiales</taxon>
        <taxon>Xanthobacteraceae</taxon>
        <taxon>Ancylobacter</taxon>
    </lineage>
</organism>
<accession>A0A9E7D4U0</accession>
<sequence>MATRMTPSEMLATARHLKRLPFTEADLAMIRSGTPAVAPKLSAKYEPSEGFYYLAAPSLHMEFVVVKEVRLRLPFLTLPRYVILMGFEHGEVWEIGPTVKRLRAVPYIFQRMAATDSWLDSEYGRKK</sequence>
<gene>
    <name evidence="1" type="ORF">K9D25_16885</name>
</gene>
<dbReference type="RefSeq" id="WP_244376788.1">
    <property type="nucleotide sequence ID" value="NZ_CP083239.1"/>
</dbReference>
<proteinExistence type="predicted"/>
<name>A0A9E7D4U0_9HYPH</name>
<evidence type="ECO:0000313" key="1">
    <source>
        <dbReference type="EMBL" id="UOK70385.1"/>
    </source>
</evidence>
<dbReference type="AlphaFoldDB" id="A0A9E7D4U0"/>
<protein>
    <submittedName>
        <fullName evidence="1">Uncharacterized protein</fullName>
    </submittedName>
</protein>
<dbReference type="Proteomes" id="UP000831684">
    <property type="component" value="Chromosome"/>
</dbReference>
<reference evidence="1" key="1">
    <citation type="submission" date="2021-09" db="EMBL/GenBank/DDBJ databases">
        <title>Network and meta-omics reveal the key degrader and cooperation patterns in an efficient 1,4-dioxane-degrading microbial community.</title>
        <authorList>
            <person name="Dai C."/>
        </authorList>
    </citation>
    <scope>NUCLEOTIDE SEQUENCE</scope>
    <source>
        <strain evidence="1">ZM13</strain>
    </source>
</reference>
<dbReference type="KEGG" id="apol:K9D25_16885"/>